<reference evidence="3 4" key="1">
    <citation type="submission" date="2013-05" db="EMBL/GenBank/DDBJ databases">
        <title>Draft genome of the parasitic nematode Anyclostoma ceylanicum.</title>
        <authorList>
            <person name="Mitreva M."/>
        </authorList>
    </citation>
    <scope>NUCLEOTIDE SEQUENCE [LARGE SCALE GENOMIC DNA]</scope>
</reference>
<feature type="compositionally biased region" description="Low complexity" evidence="1">
    <location>
        <begin position="175"/>
        <end position="197"/>
    </location>
</feature>
<feature type="compositionally biased region" description="Low complexity" evidence="1">
    <location>
        <begin position="88"/>
        <end position="103"/>
    </location>
</feature>
<feature type="region of interest" description="Disordered" evidence="1">
    <location>
        <begin position="78"/>
        <end position="197"/>
    </location>
</feature>
<dbReference type="SMART" id="SM00198">
    <property type="entry name" value="SCP"/>
    <property type="match status" value="1"/>
</dbReference>
<feature type="domain" description="SCP" evidence="2">
    <location>
        <begin position="219"/>
        <end position="327"/>
    </location>
</feature>
<evidence type="ECO:0000313" key="4">
    <source>
        <dbReference type="Proteomes" id="UP000054495"/>
    </source>
</evidence>
<dbReference type="Gene3D" id="3.40.33.10">
    <property type="entry name" value="CAP"/>
    <property type="match status" value="2"/>
</dbReference>
<name>A0A0D6LIT7_9BILA</name>
<feature type="compositionally biased region" description="Low complexity" evidence="1">
    <location>
        <begin position="156"/>
        <end position="167"/>
    </location>
</feature>
<organism evidence="3 4">
    <name type="scientific">Ancylostoma ceylanicum</name>
    <dbReference type="NCBI Taxonomy" id="53326"/>
    <lineage>
        <taxon>Eukaryota</taxon>
        <taxon>Metazoa</taxon>
        <taxon>Ecdysozoa</taxon>
        <taxon>Nematoda</taxon>
        <taxon>Chromadorea</taxon>
        <taxon>Rhabditida</taxon>
        <taxon>Rhabditina</taxon>
        <taxon>Rhabditomorpha</taxon>
        <taxon>Strongyloidea</taxon>
        <taxon>Ancylostomatidae</taxon>
        <taxon>Ancylostomatinae</taxon>
        <taxon>Ancylostoma</taxon>
    </lineage>
</organism>
<dbReference type="Proteomes" id="UP000054495">
    <property type="component" value="Unassembled WGS sequence"/>
</dbReference>
<dbReference type="InterPro" id="IPR035940">
    <property type="entry name" value="CAP_sf"/>
</dbReference>
<dbReference type="Pfam" id="PF00188">
    <property type="entry name" value="CAP"/>
    <property type="match status" value="1"/>
</dbReference>
<evidence type="ECO:0000313" key="3">
    <source>
        <dbReference type="EMBL" id="EPB67542.1"/>
    </source>
</evidence>
<dbReference type="InterPro" id="IPR014044">
    <property type="entry name" value="CAP_dom"/>
</dbReference>
<evidence type="ECO:0000256" key="1">
    <source>
        <dbReference type="SAM" id="MobiDB-lite"/>
    </source>
</evidence>
<accession>A0A0D6LIT7</accession>
<evidence type="ECO:0000259" key="2">
    <source>
        <dbReference type="SMART" id="SM00198"/>
    </source>
</evidence>
<feature type="compositionally biased region" description="Low complexity" evidence="1">
    <location>
        <begin position="111"/>
        <end position="126"/>
    </location>
</feature>
<dbReference type="CDD" id="cd05380">
    <property type="entry name" value="CAP_euk"/>
    <property type="match status" value="1"/>
</dbReference>
<dbReference type="AlphaFoldDB" id="A0A0D6LIT7"/>
<feature type="compositionally biased region" description="Low complexity" evidence="1">
    <location>
        <begin position="134"/>
        <end position="149"/>
    </location>
</feature>
<protein>
    <submittedName>
        <fullName evidence="3">SCP-like protein</fullName>
    </submittedName>
</protein>
<keyword evidence="4" id="KW-1185">Reference proteome</keyword>
<proteinExistence type="predicted"/>
<dbReference type="SUPFAM" id="SSF55797">
    <property type="entry name" value="PR-1-like"/>
    <property type="match status" value="1"/>
</dbReference>
<sequence length="354" mass="36186">MKKTIEVLLIYVKLTSTLDAFKSSRSPLVKRTRHNASKTPHLMFPSSTLLASQLWDQAQAVALVAVLTILLVLVRQRSGPSTGGSTGGSADNTASTGQTSSGPSTGGSTGGSADNTASTGQTTSGPSTGGSTGGSADNTASTGQTTLGPSTGGSTGADSSTDGTTAGSTGGSTSGAGSTPSEGGSSTDSSSSTNTVTTMTPAVTTTTNGHVDPSKIFEVFTKSILAQGQVTKRNKNYMPRASNMIELKYDCTLEVAARDRAQSCATNEIQGGLENKYMVAVSRVQDRVEAMAKMAWANTQKIGCAVKRCGEKWNVVCHYDPAGNVVGQLIYVRGKPCKQCPSGASCKDALCVLP</sequence>
<dbReference type="EMBL" id="KE125647">
    <property type="protein sequence ID" value="EPB67542.1"/>
    <property type="molecule type" value="Genomic_DNA"/>
</dbReference>
<gene>
    <name evidence="3" type="ORF">ANCCEY_13363</name>
</gene>